<name>A0A6J5FKW2_9BURK</name>
<evidence type="ECO:0000313" key="3">
    <source>
        <dbReference type="Proteomes" id="UP000494252"/>
    </source>
</evidence>
<dbReference type="Proteomes" id="UP000494252">
    <property type="component" value="Unassembled WGS sequence"/>
</dbReference>
<feature type="region of interest" description="Disordered" evidence="1">
    <location>
        <begin position="1"/>
        <end position="22"/>
    </location>
</feature>
<feature type="compositionally biased region" description="Basic and acidic residues" evidence="1">
    <location>
        <begin position="298"/>
        <end position="310"/>
    </location>
</feature>
<organism evidence="2 3">
    <name type="scientific">Paraburkholderia fynbosensis</name>
    <dbReference type="NCBI Taxonomy" id="1200993"/>
    <lineage>
        <taxon>Bacteria</taxon>
        <taxon>Pseudomonadati</taxon>
        <taxon>Pseudomonadota</taxon>
        <taxon>Betaproteobacteria</taxon>
        <taxon>Burkholderiales</taxon>
        <taxon>Burkholderiaceae</taxon>
        <taxon>Paraburkholderia</taxon>
    </lineage>
</organism>
<gene>
    <name evidence="2" type="ORF">LMG27177_01161</name>
</gene>
<dbReference type="EMBL" id="CADIKI010000003">
    <property type="protein sequence ID" value="CAB3782081.1"/>
    <property type="molecule type" value="Genomic_DNA"/>
</dbReference>
<keyword evidence="3" id="KW-1185">Reference proteome</keyword>
<reference evidence="2 3" key="1">
    <citation type="submission" date="2020-04" db="EMBL/GenBank/DDBJ databases">
        <authorList>
            <person name="De Canck E."/>
        </authorList>
    </citation>
    <scope>NUCLEOTIDE SEQUENCE [LARGE SCALE GENOMIC DNA]</scope>
    <source>
        <strain evidence="2 3">LMG 27177</strain>
    </source>
</reference>
<accession>A0A6J5FKW2</accession>
<feature type="compositionally biased region" description="Low complexity" evidence="1">
    <location>
        <begin position="46"/>
        <end position="81"/>
    </location>
</feature>
<feature type="region of interest" description="Disordered" evidence="1">
    <location>
        <begin position="298"/>
        <end position="336"/>
    </location>
</feature>
<protein>
    <submittedName>
        <fullName evidence="2">Uncharacterized protein</fullName>
    </submittedName>
</protein>
<sequence>MQVNGEGQGDTQQIDTSQTAELSLREEIVRNLADLKGNDDAVDATTATTAAAADPAATTDAAQPAATTSATDPAATTATTTEVPKSKAPQSWPAADRAHWDKIPSEVQAVIARREEEAHKGITQLGQDAAFGKKINEVVSPYLPMIRSEGGDPVGAVQSLLQTAYVLRSGDPTQKAGLFRQLAQQFGVDLNAVSAGAPQVDPEVQSLRQELAQVRGFLQHGQQQQHQQVQEQAQSVIDSFAADPKNEFYEQVKPLMGSLLVNGQARDMQEAYDMACHAIPDVRSTILSRQTAEAEAKRAAEAKAKADAKRRAAGSISGSPGAPVSTTTAAPNLSLRDELRANLRAATAS</sequence>
<proteinExistence type="predicted"/>
<feature type="compositionally biased region" description="Polar residues" evidence="1">
    <location>
        <begin position="1"/>
        <end position="21"/>
    </location>
</feature>
<evidence type="ECO:0000313" key="2">
    <source>
        <dbReference type="EMBL" id="CAB3782081.1"/>
    </source>
</evidence>
<dbReference type="AlphaFoldDB" id="A0A6J5FKW2"/>
<evidence type="ECO:0000256" key="1">
    <source>
        <dbReference type="SAM" id="MobiDB-lite"/>
    </source>
</evidence>
<feature type="region of interest" description="Disordered" evidence="1">
    <location>
        <begin position="46"/>
        <end position="100"/>
    </location>
</feature>
<dbReference type="RefSeq" id="WP_175158508.1">
    <property type="nucleotide sequence ID" value="NZ_CADIKI010000003.1"/>
</dbReference>